<dbReference type="InterPro" id="IPR037165">
    <property type="entry name" value="AldOxase/xan_DH_Mopterin-bd_sf"/>
</dbReference>
<name>A0AAI9N4A8_9BURK</name>
<proteinExistence type="predicted"/>
<dbReference type="RefSeq" id="WP_006463041.1">
    <property type="nucleotide sequence ID" value="NZ_AEEC02000010.1"/>
</dbReference>
<feature type="domain" description="Aldehyde oxidase/xanthine dehydrogenase a/b hammerhead" evidence="2">
    <location>
        <begin position="223"/>
        <end position="301"/>
    </location>
</feature>
<dbReference type="SUPFAM" id="SSF56003">
    <property type="entry name" value="Molybdenum cofactor-binding domain"/>
    <property type="match status" value="2"/>
</dbReference>
<comment type="caution">
    <text evidence="3">The sequence shown here is derived from an EMBL/GenBank/DDBJ whole genome shotgun (WGS) entry which is preliminary data.</text>
</comment>
<evidence type="ECO:0000313" key="3">
    <source>
        <dbReference type="EMBL" id="EOA05064.1"/>
    </source>
</evidence>
<keyword evidence="1" id="KW-0732">Signal</keyword>
<organism evidence="3 4">
    <name type="scientific">Herbaspirillum frisingense GSF30</name>
    <dbReference type="NCBI Taxonomy" id="864073"/>
    <lineage>
        <taxon>Bacteria</taxon>
        <taxon>Pseudomonadati</taxon>
        <taxon>Pseudomonadota</taxon>
        <taxon>Betaproteobacteria</taxon>
        <taxon>Burkholderiales</taxon>
        <taxon>Oxalobacteraceae</taxon>
        <taxon>Herbaspirillum</taxon>
    </lineage>
</organism>
<dbReference type="InterPro" id="IPR046867">
    <property type="entry name" value="AldOxase/xan_DH_MoCoBD2"/>
</dbReference>
<dbReference type="InterPro" id="IPR052516">
    <property type="entry name" value="N-heterocyclic_Hydroxylase"/>
</dbReference>
<dbReference type="Gene3D" id="3.90.1170.50">
    <property type="entry name" value="Aldehyde oxidase/xanthine dehydrogenase, a/b hammerhead"/>
    <property type="match status" value="1"/>
</dbReference>
<dbReference type="InterPro" id="IPR006311">
    <property type="entry name" value="TAT_signal"/>
</dbReference>
<protein>
    <submittedName>
        <fullName evidence="3">Molybdopterin binding aldehyde oxidase and xanthine dehydrogenase</fullName>
    </submittedName>
</protein>
<dbReference type="EMBL" id="AEEC02000010">
    <property type="protein sequence ID" value="EOA05064.1"/>
    <property type="molecule type" value="Genomic_DNA"/>
</dbReference>
<feature type="signal peptide" evidence="1">
    <location>
        <begin position="1"/>
        <end position="35"/>
    </location>
</feature>
<evidence type="ECO:0000256" key="1">
    <source>
        <dbReference type="SAM" id="SignalP"/>
    </source>
</evidence>
<dbReference type="Gene3D" id="3.30.365.10">
    <property type="entry name" value="Aldehyde oxidase/xanthine dehydrogenase, molybdopterin binding domain"/>
    <property type="match status" value="4"/>
</dbReference>
<evidence type="ECO:0000259" key="2">
    <source>
        <dbReference type="SMART" id="SM01008"/>
    </source>
</evidence>
<dbReference type="PROSITE" id="PS51318">
    <property type="entry name" value="TAT"/>
    <property type="match status" value="1"/>
</dbReference>
<dbReference type="PIRSF" id="PIRSF036389">
    <property type="entry name" value="IOR_B"/>
    <property type="match status" value="1"/>
</dbReference>
<accession>A0AAI9N4A8</accession>
<dbReference type="InterPro" id="IPR012368">
    <property type="entry name" value="OxRdtase_Mopterin-bd_su_IorB"/>
</dbReference>
<dbReference type="InterPro" id="IPR008274">
    <property type="entry name" value="AldOxase/xan_DH_MoCoBD1"/>
</dbReference>
<dbReference type="Pfam" id="PF20256">
    <property type="entry name" value="MoCoBD_2"/>
    <property type="match status" value="2"/>
</dbReference>
<gene>
    <name evidence="3" type="ORF">HFRIS_009285</name>
</gene>
<sequence length="754" mass="81534">MSRPNSFSPNRRRLLKAAGLSVAFSWLGAPRQAMALVSPHRQAADAAAAVADGAPAFAPNAFIRIDADGAIRLVMPMVEMGQAIYTGSCMLLAEELDVDLDQIQVEHAPPSDELYGMKLLKAQITGGSTSTRSTFTELRQAGAVARTLLVAAAAARWKVQPSSCVVERGVIHHPPSGRSLRYAQVAQAAARLPDPGEVKLKDPTQFRLIGKPMARLDSADKVRGITRFGIDVAVPGMRIATVKACPTFGGKLVGVDDRATRAIADVIEVLCIDNAVAVVATNFWAAKRGMEALDIQWQHGPNARLTTRELREDLARSQANGQAIVGREVGSRPAGEFIQATYKLPMLAHATMEPLNATVHVRSDRCEIWAGTQVPTRVVANAARITGLPVERIVLHSQYLGGGFGRRLESDYVDQAVSFARLVPYPLKIVWTREEDIRHDIVRPMYHDVISAVVDKNGMPLWYGDRVCSGTVLGRWRPGGMRKNGMDGDAIECVAELPYAIASMKVEWVRHDMPPGLLVGWWRGVGALHNIFIVESFFDELAHRARRDPVEWRLALLKNNPRSTAVLKLAAAKMGWGSSQPVRTASSNRAGRGVALAEPFGTRVCAMVDVEVTPQGEVQLRRAVVAVDCGIAVNTGSIEAQIQGGLLFGLSAALFNEITLRDGAIEQGNFNDYRMLRMNETPAVEVHIVNSTEAPGGIGEVGTAIAAPALTNAIYAATGVRLRELPVRRALLARPQHTLLKTFDLAPSNPEAAA</sequence>
<dbReference type="Pfam" id="PF02738">
    <property type="entry name" value="MoCoBD_1"/>
    <property type="match status" value="1"/>
</dbReference>
<dbReference type="Proteomes" id="UP000006772">
    <property type="component" value="Unassembled WGS sequence"/>
</dbReference>
<dbReference type="PANTHER" id="PTHR47495">
    <property type="entry name" value="ALDEHYDE DEHYDROGENASE"/>
    <property type="match status" value="1"/>
</dbReference>
<dbReference type="PANTHER" id="PTHR47495:SF2">
    <property type="entry name" value="ALDEHYDE DEHYDROGENASE"/>
    <property type="match status" value="1"/>
</dbReference>
<dbReference type="AlphaFoldDB" id="A0AAI9N4A8"/>
<evidence type="ECO:0000313" key="4">
    <source>
        <dbReference type="Proteomes" id="UP000006772"/>
    </source>
</evidence>
<dbReference type="SMART" id="SM01008">
    <property type="entry name" value="Ald_Xan_dh_C"/>
    <property type="match status" value="1"/>
</dbReference>
<feature type="chain" id="PRO_5042501237" evidence="1">
    <location>
        <begin position="36"/>
        <end position="754"/>
    </location>
</feature>
<dbReference type="GO" id="GO:0016491">
    <property type="term" value="F:oxidoreductase activity"/>
    <property type="evidence" value="ECO:0007669"/>
    <property type="project" value="InterPro"/>
</dbReference>
<dbReference type="InterPro" id="IPR000674">
    <property type="entry name" value="Ald_Oxase/Xan_DH_a/b"/>
</dbReference>
<reference evidence="3 4" key="1">
    <citation type="journal article" date="2013" name="Front. Microbiol.">
        <title>The genome of the endophytic bacterium H. frisingense GSF30(T) identifies diverse strategies in the Herbaspirillum genus to interact with plants.</title>
        <authorList>
            <person name="Straub D."/>
            <person name="Rothballer M."/>
            <person name="Hartmann A."/>
            <person name="Ludewig U."/>
        </authorList>
    </citation>
    <scope>NUCLEOTIDE SEQUENCE [LARGE SCALE GENOMIC DNA]</scope>
    <source>
        <strain evidence="3 4">GSF30</strain>
    </source>
</reference>